<dbReference type="PANTHER" id="PTHR42673">
    <property type="entry name" value="MALEYLACETOACETATE ISOMERASE"/>
    <property type="match status" value="1"/>
</dbReference>
<accession>A0A840A431</accession>
<feature type="domain" description="GST N-terminal" evidence="1">
    <location>
        <begin position="1"/>
        <end position="83"/>
    </location>
</feature>
<comment type="caution">
    <text evidence="2">The sequence shown here is derived from an EMBL/GenBank/DDBJ whole genome shotgun (WGS) entry which is preliminary data.</text>
</comment>
<dbReference type="GO" id="GO:0004364">
    <property type="term" value="F:glutathione transferase activity"/>
    <property type="evidence" value="ECO:0007669"/>
    <property type="project" value="UniProtKB-EC"/>
</dbReference>
<dbReference type="CDD" id="cd03043">
    <property type="entry name" value="GST_N_1"/>
    <property type="match status" value="1"/>
</dbReference>
<organism evidence="2 3">
    <name type="scientific">Phenylobacterium haematophilum</name>
    <dbReference type="NCBI Taxonomy" id="98513"/>
    <lineage>
        <taxon>Bacteria</taxon>
        <taxon>Pseudomonadati</taxon>
        <taxon>Pseudomonadota</taxon>
        <taxon>Alphaproteobacteria</taxon>
        <taxon>Caulobacterales</taxon>
        <taxon>Caulobacteraceae</taxon>
        <taxon>Phenylobacterium</taxon>
    </lineage>
</organism>
<dbReference type="SFLD" id="SFLDS00019">
    <property type="entry name" value="Glutathione_Transferase_(cytos"/>
    <property type="match status" value="1"/>
</dbReference>
<protein>
    <submittedName>
        <fullName evidence="2">Glutathione S-transferase</fullName>
        <ecNumber evidence="2">2.5.1.18</ecNumber>
    </submittedName>
</protein>
<dbReference type="GO" id="GO:0006749">
    <property type="term" value="P:glutathione metabolic process"/>
    <property type="evidence" value="ECO:0007669"/>
    <property type="project" value="TreeGrafter"/>
</dbReference>
<dbReference type="AlphaFoldDB" id="A0A840A431"/>
<dbReference type="SUPFAM" id="SSF47616">
    <property type="entry name" value="GST C-terminal domain-like"/>
    <property type="match status" value="1"/>
</dbReference>
<keyword evidence="2" id="KW-0808">Transferase</keyword>
<dbReference type="GO" id="GO:0006559">
    <property type="term" value="P:L-phenylalanine catabolic process"/>
    <property type="evidence" value="ECO:0007669"/>
    <property type="project" value="TreeGrafter"/>
</dbReference>
<dbReference type="InterPro" id="IPR036249">
    <property type="entry name" value="Thioredoxin-like_sf"/>
</dbReference>
<dbReference type="EMBL" id="JACIDK010000003">
    <property type="protein sequence ID" value="MBB3892047.1"/>
    <property type="molecule type" value="Genomic_DNA"/>
</dbReference>
<dbReference type="Pfam" id="PF13410">
    <property type="entry name" value="GST_C_2"/>
    <property type="match status" value="1"/>
</dbReference>
<evidence type="ECO:0000259" key="1">
    <source>
        <dbReference type="PROSITE" id="PS50404"/>
    </source>
</evidence>
<evidence type="ECO:0000313" key="3">
    <source>
        <dbReference type="Proteomes" id="UP000530564"/>
    </source>
</evidence>
<gene>
    <name evidence="2" type="ORF">GGQ61_002775</name>
</gene>
<dbReference type="CDD" id="cd03194">
    <property type="entry name" value="GST_C_3"/>
    <property type="match status" value="1"/>
</dbReference>
<evidence type="ECO:0000313" key="2">
    <source>
        <dbReference type="EMBL" id="MBB3892047.1"/>
    </source>
</evidence>
<proteinExistence type="predicted"/>
<dbReference type="EC" id="2.5.1.18" evidence="2"/>
<keyword evidence="3" id="KW-1185">Reference proteome</keyword>
<dbReference type="GO" id="GO:0016034">
    <property type="term" value="F:maleylacetoacetate isomerase activity"/>
    <property type="evidence" value="ECO:0007669"/>
    <property type="project" value="TreeGrafter"/>
</dbReference>
<dbReference type="InterPro" id="IPR004045">
    <property type="entry name" value="Glutathione_S-Trfase_N"/>
</dbReference>
<dbReference type="Pfam" id="PF13409">
    <property type="entry name" value="GST_N_2"/>
    <property type="match status" value="1"/>
</dbReference>
<dbReference type="RefSeq" id="WP_183773666.1">
    <property type="nucleotide sequence ID" value="NZ_JACIDK010000003.1"/>
</dbReference>
<dbReference type="PANTHER" id="PTHR42673:SF4">
    <property type="entry name" value="MALEYLACETOACETATE ISOMERASE"/>
    <property type="match status" value="1"/>
</dbReference>
<dbReference type="Gene3D" id="3.40.30.10">
    <property type="entry name" value="Glutaredoxin"/>
    <property type="match status" value="1"/>
</dbReference>
<name>A0A840A431_9CAUL</name>
<dbReference type="InterPro" id="IPR036282">
    <property type="entry name" value="Glutathione-S-Trfase_C_sf"/>
</dbReference>
<dbReference type="SUPFAM" id="SSF52833">
    <property type="entry name" value="Thioredoxin-like"/>
    <property type="match status" value="1"/>
</dbReference>
<dbReference type="SFLD" id="SFLDG00358">
    <property type="entry name" value="Main_(cytGST)"/>
    <property type="match status" value="1"/>
</dbReference>
<dbReference type="PROSITE" id="PS50404">
    <property type="entry name" value="GST_NTER"/>
    <property type="match status" value="1"/>
</dbReference>
<sequence>MELVIGTKRWSTWSLRPWLALKRTGAPFTETLVGLRQDEGRTEAAILPHSPSGLVPALKDDGLTVWDSLAICEYLAEKFPAAKLWPDDPALRALARAAAAEMHSGFQSLRGECPMALEAEPKVTTLSEATQKNVRRIVALWSDLLSRSGGPFLAGEWSIADAFYTPVATRFRTYGVHLSDYGDDGSCGAYATRVLATPEFREWEAAARAEA</sequence>
<dbReference type="InterPro" id="IPR040079">
    <property type="entry name" value="Glutathione_S-Trfase"/>
</dbReference>
<reference evidence="2 3" key="1">
    <citation type="submission" date="2020-08" db="EMBL/GenBank/DDBJ databases">
        <title>Genomic Encyclopedia of Type Strains, Phase IV (KMG-IV): sequencing the most valuable type-strain genomes for metagenomic binning, comparative biology and taxonomic classification.</title>
        <authorList>
            <person name="Goeker M."/>
        </authorList>
    </citation>
    <scope>NUCLEOTIDE SEQUENCE [LARGE SCALE GENOMIC DNA]</scope>
    <source>
        <strain evidence="2 3">DSM 21793</strain>
    </source>
</reference>
<dbReference type="Proteomes" id="UP000530564">
    <property type="component" value="Unassembled WGS sequence"/>
</dbReference>
<dbReference type="Gene3D" id="1.20.1050.10">
    <property type="match status" value="1"/>
</dbReference>